<dbReference type="InterPro" id="IPR044563">
    <property type="entry name" value="Sgt1-like"/>
</dbReference>
<evidence type="ECO:0000259" key="2">
    <source>
        <dbReference type="PROSITE" id="PS51203"/>
    </source>
</evidence>
<dbReference type="InterPro" id="IPR007699">
    <property type="entry name" value="SGS_dom"/>
</dbReference>
<evidence type="ECO:0000313" key="3">
    <source>
        <dbReference type="EMBL" id="KAJ9584057.1"/>
    </source>
</evidence>
<dbReference type="Gene3D" id="2.60.40.790">
    <property type="match status" value="1"/>
</dbReference>
<dbReference type="GO" id="GO:0051087">
    <property type="term" value="F:protein-folding chaperone binding"/>
    <property type="evidence" value="ECO:0007669"/>
    <property type="project" value="InterPro"/>
</dbReference>
<dbReference type="SUPFAM" id="SSF49764">
    <property type="entry name" value="HSP20-like chaperones"/>
    <property type="match status" value="1"/>
</dbReference>
<comment type="caution">
    <text evidence="3">The sequence shown here is derived from an EMBL/GenBank/DDBJ whole genome shotgun (WGS) entry which is preliminary data.</text>
</comment>
<keyword evidence="4" id="KW-1185">Reference proteome</keyword>
<accession>A0AAD7ZPZ7</accession>
<dbReference type="FunFam" id="2.60.40.790:FF:000012">
    <property type="entry name" value="SGT1 homolog, MIS12 kinetochore complex assembly cochaperone"/>
    <property type="match status" value="1"/>
</dbReference>
<dbReference type="InterPro" id="IPR007052">
    <property type="entry name" value="CS_dom"/>
</dbReference>
<feature type="domain" description="CS" evidence="2">
    <location>
        <begin position="18"/>
        <end position="107"/>
    </location>
</feature>
<dbReference type="GO" id="GO:0005737">
    <property type="term" value="C:cytoplasm"/>
    <property type="evidence" value="ECO:0007669"/>
    <property type="project" value="UniProtKB-ARBA"/>
</dbReference>
<name>A0AAD7ZPZ7_DIPPU</name>
<evidence type="ECO:0000259" key="1">
    <source>
        <dbReference type="PROSITE" id="PS51048"/>
    </source>
</evidence>
<dbReference type="Pfam" id="PF05002">
    <property type="entry name" value="SGS"/>
    <property type="match status" value="1"/>
</dbReference>
<proteinExistence type="predicted"/>
<dbReference type="EMBL" id="JASPKZ010007475">
    <property type="protein sequence ID" value="KAJ9584057.1"/>
    <property type="molecule type" value="Genomic_DNA"/>
</dbReference>
<dbReference type="Pfam" id="PF04969">
    <property type="entry name" value="CS"/>
    <property type="match status" value="1"/>
</dbReference>
<sequence>MADTLHSGVENVESKKKTSKVKHDWYQTDSQVVITILAKNTKQDDVKVEFGDQTLHVATVLPDGSDYDLNLNLAFPVVPTQSIYKVIPSKIEVKLKKREGIQWTTLEEDKSAPIVPQPMMETVVSAGPPKYPTSALRTTDWDRVVGDIAREETEEKPEGDAALNALFQKIYSQGSDEVKRAMNKSFQESGGTVLSTNWNEVAREKVEVKAPDGMEWKKWDQ</sequence>
<protein>
    <recommendedName>
        <fullName evidence="5">Suppressor of G2 allele of SKP1</fullName>
    </recommendedName>
</protein>
<gene>
    <name evidence="3" type="ORF">L9F63_021594</name>
</gene>
<dbReference type="AlphaFoldDB" id="A0AAD7ZPZ7"/>
<evidence type="ECO:0000313" key="4">
    <source>
        <dbReference type="Proteomes" id="UP001233999"/>
    </source>
</evidence>
<reference evidence="3" key="1">
    <citation type="journal article" date="2023" name="IScience">
        <title>Live-bearing cockroach genome reveals convergent evolutionary mechanisms linked to viviparity in insects and beyond.</title>
        <authorList>
            <person name="Fouks B."/>
            <person name="Harrison M.C."/>
            <person name="Mikhailova A.A."/>
            <person name="Marchal E."/>
            <person name="English S."/>
            <person name="Carruthers M."/>
            <person name="Jennings E.C."/>
            <person name="Chiamaka E.L."/>
            <person name="Frigard R.A."/>
            <person name="Pippel M."/>
            <person name="Attardo G.M."/>
            <person name="Benoit J.B."/>
            <person name="Bornberg-Bauer E."/>
            <person name="Tobe S.S."/>
        </authorList>
    </citation>
    <scope>NUCLEOTIDE SEQUENCE</scope>
    <source>
        <strain evidence="3">Stay&amp;Tobe</strain>
    </source>
</reference>
<dbReference type="Proteomes" id="UP001233999">
    <property type="component" value="Unassembled WGS sequence"/>
</dbReference>
<reference evidence="3" key="2">
    <citation type="submission" date="2023-05" db="EMBL/GenBank/DDBJ databases">
        <authorList>
            <person name="Fouks B."/>
        </authorList>
    </citation>
    <scope>NUCLEOTIDE SEQUENCE</scope>
    <source>
        <strain evidence="3">Stay&amp;Tobe</strain>
        <tissue evidence="3">Testes</tissue>
    </source>
</reference>
<organism evidence="3 4">
    <name type="scientific">Diploptera punctata</name>
    <name type="common">Pacific beetle cockroach</name>
    <dbReference type="NCBI Taxonomy" id="6984"/>
    <lineage>
        <taxon>Eukaryota</taxon>
        <taxon>Metazoa</taxon>
        <taxon>Ecdysozoa</taxon>
        <taxon>Arthropoda</taxon>
        <taxon>Hexapoda</taxon>
        <taxon>Insecta</taxon>
        <taxon>Pterygota</taxon>
        <taxon>Neoptera</taxon>
        <taxon>Polyneoptera</taxon>
        <taxon>Dictyoptera</taxon>
        <taxon>Blattodea</taxon>
        <taxon>Blaberoidea</taxon>
        <taxon>Blaberidae</taxon>
        <taxon>Diplopterinae</taxon>
        <taxon>Diploptera</taxon>
    </lineage>
</organism>
<evidence type="ECO:0008006" key="5">
    <source>
        <dbReference type="Google" id="ProtNLM"/>
    </source>
</evidence>
<dbReference type="InterPro" id="IPR008978">
    <property type="entry name" value="HSP20-like_chaperone"/>
</dbReference>
<dbReference type="PANTHER" id="PTHR45862">
    <property type="entry name" value="PROTEIN SGT1 HOMOLOG"/>
    <property type="match status" value="1"/>
</dbReference>
<feature type="domain" description="SGS" evidence="1">
    <location>
        <begin position="130"/>
        <end position="221"/>
    </location>
</feature>
<dbReference type="PROSITE" id="PS51048">
    <property type="entry name" value="SGS"/>
    <property type="match status" value="1"/>
</dbReference>
<dbReference type="PROSITE" id="PS51203">
    <property type="entry name" value="CS"/>
    <property type="match status" value="1"/>
</dbReference>